<dbReference type="EMBL" id="JBBXMP010000005">
    <property type="protein sequence ID" value="KAL0070788.1"/>
    <property type="molecule type" value="Genomic_DNA"/>
</dbReference>
<dbReference type="Gene3D" id="3.40.30.10">
    <property type="entry name" value="Glutaredoxin"/>
    <property type="match status" value="1"/>
</dbReference>
<evidence type="ECO:0000256" key="5">
    <source>
        <dbReference type="ARBA" id="ARBA00023180"/>
    </source>
</evidence>
<keyword evidence="5" id="KW-0325">Glycoprotein</keyword>
<evidence type="ECO:0000256" key="1">
    <source>
        <dbReference type="ARBA" id="ARBA00004613"/>
    </source>
</evidence>
<organism evidence="7 8">
    <name type="scientific">Marasmius tenuissimus</name>
    <dbReference type="NCBI Taxonomy" id="585030"/>
    <lineage>
        <taxon>Eukaryota</taxon>
        <taxon>Fungi</taxon>
        <taxon>Dikarya</taxon>
        <taxon>Basidiomycota</taxon>
        <taxon>Agaricomycotina</taxon>
        <taxon>Agaricomycetes</taxon>
        <taxon>Agaricomycetidae</taxon>
        <taxon>Agaricales</taxon>
        <taxon>Marasmiineae</taxon>
        <taxon>Marasmiaceae</taxon>
        <taxon>Marasmius</taxon>
    </lineage>
</organism>
<accession>A0ABR3ACS3</accession>
<comment type="caution">
    <text evidence="7">The sequence shown here is derived from an EMBL/GenBank/DDBJ whole genome shotgun (WGS) entry which is preliminary data.</text>
</comment>
<evidence type="ECO:0000256" key="2">
    <source>
        <dbReference type="ARBA" id="ARBA00005679"/>
    </source>
</evidence>
<dbReference type="PANTHER" id="PTHR13234:SF8">
    <property type="entry name" value="GAMMA-INTERFERON-INDUCIBLE LYSOSOMAL THIOL REDUCTASE"/>
    <property type="match status" value="1"/>
</dbReference>
<protein>
    <submittedName>
        <fullName evidence="7">Uncharacterized protein</fullName>
    </submittedName>
</protein>
<name>A0ABR3ACS3_9AGAR</name>
<keyword evidence="6" id="KW-0812">Transmembrane</keyword>
<dbReference type="Pfam" id="PF03227">
    <property type="entry name" value="GILT"/>
    <property type="match status" value="1"/>
</dbReference>
<keyword evidence="6" id="KW-1133">Transmembrane helix</keyword>
<feature type="transmembrane region" description="Helical" evidence="6">
    <location>
        <begin position="85"/>
        <end position="103"/>
    </location>
</feature>
<comment type="subcellular location">
    <subcellularLocation>
        <location evidence="1">Secreted</location>
    </subcellularLocation>
</comment>
<dbReference type="InterPro" id="IPR004911">
    <property type="entry name" value="Interferon-induced_GILT"/>
</dbReference>
<evidence type="ECO:0000256" key="6">
    <source>
        <dbReference type="SAM" id="Phobius"/>
    </source>
</evidence>
<evidence type="ECO:0000313" key="8">
    <source>
        <dbReference type="Proteomes" id="UP001437256"/>
    </source>
</evidence>
<dbReference type="PANTHER" id="PTHR13234">
    <property type="entry name" value="GAMMA-INTERFERON INDUCIBLE LYSOSOMAL THIOL REDUCTASE GILT"/>
    <property type="match status" value="1"/>
</dbReference>
<keyword evidence="4" id="KW-0732">Signal</keyword>
<comment type="similarity">
    <text evidence="2">Belongs to the GILT family.</text>
</comment>
<dbReference type="Proteomes" id="UP001437256">
    <property type="component" value="Unassembled WGS sequence"/>
</dbReference>
<gene>
    <name evidence="7" type="ORF">AAF712_002009</name>
</gene>
<keyword evidence="6" id="KW-0472">Membrane</keyword>
<reference evidence="7 8" key="1">
    <citation type="submission" date="2024-05" db="EMBL/GenBank/DDBJ databases">
        <title>A draft genome resource for the thread blight pathogen Marasmius tenuissimus strain MS-2.</title>
        <authorList>
            <person name="Yulfo-Soto G.E."/>
            <person name="Baruah I.K."/>
            <person name="Amoako-Attah I."/>
            <person name="Bukari Y."/>
            <person name="Meinhardt L.W."/>
            <person name="Bailey B.A."/>
            <person name="Cohen S.P."/>
        </authorList>
    </citation>
    <scope>NUCLEOTIDE SEQUENCE [LARGE SCALE GENOMIC DNA]</scope>
    <source>
        <strain evidence="7 8">MS-2</strain>
    </source>
</reference>
<keyword evidence="3" id="KW-0964">Secreted</keyword>
<evidence type="ECO:0000313" key="7">
    <source>
        <dbReference type="EMBL" id="KAL0070788.1"/>
    </source>
</evidence>
<keyword evidence="8" id="KW-1185">Reference proteome</keyword>
<sequence>MNEKQAIIQDEGASPAAARKALAEKYTEQVKRNQIHNELTVEMIVRKRSLEGTTQHIPPLKPTYNLKQLSGLDWRASTGSFLTTMFYLLALILPSVALSLSIFPSQDYQLVLTNDAQRVPVQLGVMSQCPDALLCESVFDQVLKKVSDKVDFSLVYIGQLDASEPDFGVTCKHGRGECAGNVHQLCVKEHSDFSHWWEFVNCNNYQGRYKIGTPETASKCAKAAGLDWDGSGIGECVGPDASGTGEEGVRLLKESVELGKQMEITTSCTVVVNNEQVCVHDGTWKKCENGHTASDFIRQINDAYDQLNN</sequence>
<evidence type="ECO:0000256" key="4">
    <source>
        <dbReference type="ARBA" id="ARBA00022729"/>
    </source>
</evidence>
<evidence type="ECO:0000256" key="3">
    <source>
        <dbReference type="ARBA" id="ARBA00022525"/>
    </source>
</evidence>
<proteinExistence type="inferred from homology"/>